<evidence type="ECO:0000256" key="1">
    <source>
        <dbReference type="SAM" id="MobiDB-lite"/>
    </source>
</evidence>
<dbReference type="RefSeq" id="XP_013334953.1">
    <property type="nucleotide sequence ID" value="XM_013479499.1"/>
</dbReference>
<feature type="region of interest" description="Disordered" evidence="1">
    <location>
        <begin position="638"/>
        <end position="657"/>
    </location>
</feature>
<evidence type="ECO:0000256" key="2">
    <source>
        <dbReference type="SAM" id="Phobius"/>
    </source>
</evidence>
<feature type="compositionally biased region" description="Basic and acidic residues" evidence="1">
    <location>
        <begin position="457"/>
        <end position="466"/>
    </location>
</feature>
<reference evidence="3" key="2">
    <citation type="submission" date="2013-10" db="EMBL/GenBank/DDBJ databases">
        <authorList>
            <person name="Aslett M."/>
        </authorList>
    </citation>
    <scope>NUCLEOTIDE SEQUENCE [LARGE SCALE GENOMIC DNA]</scope>
    <source>
        <strain evidence="3">Weybridge</strain>
    </source>
</reference>
<gene>
    <name evidence="3" type="ORF">EMWEY_00014970</name>
</gene>
<organism evidence="3 4">
    <name type="scientific">Eimeria maxima</name>
    <name type="common">Coccidian parasite</name>
    <dbReference type="NCBI Taxonomy" id="5804"/>
    <lineage>
        <taxon>Eukaryota</taxon>
        <taxon>Sar</taxon>
        <taxon>Alveolata</taxon>
        <taxon>Apicomplexa</taxon>
        <taxon>Conoidasida</taxon>
        <taxon>Coccidia</taxon>
        <taxon>Eucoccidiorida</taxon>
        <taxon>Eimeriorina</taxon>
        <taxon>Eimeriidae</taxon>
        <taxon>Eimeria</taxon>
    </lineage>
</organism>
<protein>
    <submittedName>
        <fullName evidence="3">Uncharacterized protein</fullName>
    </submittedName>
</protein>
<feature type="region of interest" description="Disordered" evidence="1">
    <location>
        <begin position="410"/>
        <end position="519"/>
    </location>
</feature>
<dbReference type="OMA" id="MSHRWIH"/>
<proteinExistence type="predicted"/>
<feature type="compositionally biased region" description="Low complexity" evidence="1">
    <location>
        <begin position="646"/>
        <end position="657"/>
    </location>
</feature>
<feature type="compositionally biased region" description="Basic and acidic residues" evidence="1">
    <location>
        <begin position="433"/>
        <end position="448"/>
    </location>
</feature>
<feature type="compositionally biased region" description="Low complexity" evidence="1">
    <location>
        <begin position="328"/>
        <end position="346"/>
    </location>
</feature>
<keyword evidence="4" id="KW-1185">Reference proteome</keyword>
<sequence length="886" mass="98969">MPERPNILQENSRPCASPAFAISELPAAGPTSPRLGHLRARGCRSSSCLITLLAAFASVAAVAVLISLCSRAFEKRALHGLRTRRLSNSAGHDTSIVHCSDTEEEDDEKEYQSLHLLNFSPSTDLELPLKKKLLARVAATGPSYNGSRTQQLEQQEYLQGRTAPLDLSTRTGEVGPWPFAADRPVSSTGDQLLGDLDVPAALSNIPPHQQAAGHWASYRAHGKPLDSLGLRRWMSHRWIHLQGEERRQQQLQLHLQRQHDLNELYQQQRLLHWQPLLWQQQEQQMLQSQGQYFMHHLGQRQHHGEYTAPPCHWHPTQVGQRTEELGRSLPQNLSPLPSPQLQTTTQRGSPWGLMNIRAPKHATTNFASGARRKSPAKLRKLQQQIWQMQLQMRQMQRQIVWLQRRLQRRLRPGQPQKSHGQLRHLPQQRRQQSRRETAAAVAQRERPQLLHGRHQQHMKEYQKEQRLLQQQEQQEVSKDHQQQAEQVGEQAARRRKSEQQNDQEVLEEERRQLLEPTDSRARYLSEDAWISSGSSMPESPQSSTTQEALRSYAVDTAAGTWKPGFSRVHAVLGVPRHDASTEITSVASGDEAVATGAAGAVTANTAPTTEVLYASASSIASAISGDGLSFNVSIASRPRDNDSTQAAGAAEAEAAAGSTTPTYVSSLEVTELASVPASSRPARIEHPFVRLPKMLDNAAAPLVDLGRAVATRPGRRDVGRLLQAAHDLLVLPYLGGRHLNDLVHVVEELIENAVNHQRQDVSRLKTSRAVERLATRFLLMDAVVSAFLVLGQQVNSGHWKILTEAISHASPPVSKFGLRVGRQSFNSYLCQKLSKAIVTLKTGARPHPVDLLDIKRMLFCSPLSPQRFKTPEFDSWRKDDGRFGGQ</sequence>
<evidence type="ECO:0000313" key="4">
    <source>
        <dbReference type="Proteomes" id="UP000030763"/>
    </source>
</evidence>
<keyword evidence="2" id="KW-1133">Transmembrane helix</keyword>
<reference evidence="3" key="1">
    <citation type="submission" date="2013-10" db="EMBL/GenBank/DDBJ databases">
        <title>Genomic analysis of the causative agents of coccidiosis in chickens.</title>
        <authorList>
            <person name="Reid A.J."/>
            <person name="Blake D."/>
            <person name="Billington K."/>
            <person name="Browne H."/>
            <person name="Dunn M."/>
            <person name="Hung S."/>
            <person name="Kawahara F."/>
            <person name="Miranda-Saavedra D."/>
            <person name="Mourier T."/>
            <person name="Nagra H."/>
            <person name="Otto T.D."/>
            <person name="Rawlings N."/>
            <person name="Sanchez A."/>
            <person name="Sanders M."/>
            <person name="Subramaniam C."/>
            <person name="Tay Y."/>
            <person name="Dear P."/>
            <person name="Doerig C."/>
            <person name="Gruber A."/>
            <person name="Parkinson J."/>
            <person name="Shirley M."/>
            <person name="Wan K.L."/>
            <person name="Berriman M."/>
            <person name="Tomley F."/>
            <person name="Pain A."/>
        </authorList>
    </citation>
    <scope>NUCLEOTIDE SEQUENCE [LARGE SCALE GENOMIC DNA]</scope>
    <source>
        <strain evidence="3">Weybridge</strain>
    </source>
</reference>
<dbReference type="Proteomes" id="UP000030763">
    <property type="component" value="Unassembled WGS sequence"/>
</dbReference>
<name>U6M239_EIMMA</name>
<keyword evidence="2" id="KW-0812">Transmembrane</keyword>
<accession>U6M239</accession>
<feature type="transmembrane region" description="Helical" evidence="2">
    <location>
        <begin position="48"/>
        <end position="68"/>
    </location>
</feature>
<feature type="compositionally biased region" description="Basic and acidic residues" evidence="1">
    <location>
        <begin position="508"/>
        <end position="519"/>
    </location>
</feature>
<evidence type="ECO:0000313" key="3">
    <source>
        <dbReference type="EMBL" id="CDJ58307.1"/>
    </source>
</evidence>
<keyword evidence="2" id="KW-0472">Membrane</keyword>
<dbReference type="GeneID" id="25335483"/>
<dbReference type="AlphaFoldDB" id="U6M239"/>
<feature type="region of interest" description="Disordered" evidence="1">
    <location>
        <begin position="328"/>
        <end position="350"/>
    </location>
</feature>
<dbReference type="VEuPathDB" id="ToxoDB:EMWEY_00014970"/>
<dbReference type="EMBL" id="HG719591">
    <property type="protein sequence ID" value="CDJ58307.1"/>
    <property type="molecule type" value="Genomic_DNA"/>
</dbReference>